<organism evidence="2">
    <name type="scientific">Ixodes scapularis</name>
    <name type="common">Black-legged tick</name>
    <name type="synonym">Deer tick</name>
    <dbReference type="NCBI Taxonomy" id="6945"/>
    <lineage>
        <taxon>Eukaryota</taxon>
        <taxon>Metazoa</taxon>
        <taxon>Ecdysozoa</taxon>
        <taxon>Arthropoda</taxon>
        <taxon>Chelicerata</taxon>
        <taxon>Arachnida</taxon>
        <taxon>Acari</taxon>
        <taxon>Parasitiformes</taxon>
        <taxon>Ixodida</taxon>
        <taxon>Ixodoidea</taxon>
        <taxon>Ixodidae</taxon>
        <taxon>Ixodinae</taxon>
        <taxon>Ixodes</taxon>
    </lineage>
</organism>
<evidence type="ECO:0000313" key="2">
    <source>
        <dbReference type="EMBL" id="MOY42131.1"/>
    </source>
</evidence>
<proteinExistence type="predicted"/>
<sequence length="134" mass="13920">MLSTSSPSQSLSASPSWVSASTWAATAASRCPLLAPSRVLGSSSTRAWPWASRWSCWTSGEATPATAASRSSSTRSPRPSTAAWPCTSRRDRCAGHLRAGPLFRGLGLHAVHDGDRQAGGAAAGQRPCPEPCTI</sequence>
<dbReference type="EMBL" id="GHJT01008160">
    <property type="protein sequence ID" value="MOY42131.1"/>
    <property type="molecule type" value="Transcribed_RNA"/>
</dbReference>
<accession>A0A4D5RZQ7</accession>
<feature type="region of interest" description="Disordered" evidence="1">
    <location>
        <begin position="61"/>
        <end position="85"/>
    </location>
</feature>
<protein>
    <submittedName>
        <fullName evidence="2">Putative secreted protein</fullName>
    </submittedName>
</protein>
<reference evidence="2" key="1">
    <citation type="submission" date="2019-04" db="EMBL/GenBank/DDBJ databases">
        <title>An insight into the mialome of Ixodes scapularis.</title>
        <authorList>
            <person name="Ribeiro J.M."/>
            <person name="Mather T.N."/>
            <person name="Karim S."/>
        </authorList>
    </citation>
    <scope>NUCLEOTIDE SEQUENCE</scope>
</reference>
<evidence type="ECO:0000256" key="1">
    <source>
        <dbReference type="SAM" id="MobiDB-lite"/>
    </source>
</evidence>
<feature type="compositionally biased region" description="Low complexity" evidence="1">
    <location>
        <begin position="62"/>
        <end position="83"/>
    </location>
</feature>
<dbReference type="AlphaFoldDB" id="A0A4D5RZQ7"/>
<name>A0A4D5RZQ7_IXOSC</name>